<evidence type="ECO:0000259" key="3">
    <source>
        <dbReference type="Pfam" id="PF13828"/>
    </source>
</evidence>
<comment type="caution">
    <text evidence="4">The sequence shown here is derived from an EMBL/GenBank/DDBJ whole genome shotgun (WGS) entry which is preliminary data.</text>
</comment>
<evidence type="ECO:0000313" key="4">
    <source>
        <dbReference type="EMBL" id="MDA1359871.1"/>
    </source>
</evidence>
<evidence type="ECO:0000256" key="2">
    <source>
        <dbReference type="SAM" id="Phobius"/>
    </source>
</evidence>
<dbReference type="EMBL" id="JAPZVP010000006">
    <property type="protein sequence ID" value="MDA1359871.1"/>
    <property type="molecule type" value="Genomic_DNA"/>
</dbReference>
<gene>
    <name evidence="4" type="ORF">O1R50_09570</name>
</gene>
<feature type="region of interest" description="Disordered" evidence="1">
    <location>
        <begin position="1"/>
        <end position="55"/>
    </location>
</feature>
<feature type="transmembrane region" description="Helical" evidence="2">
    <location>
        <begin position="77"/>
        <end position="104"/>
    </location>
</feature>
<feature type="transmembrane region" description="Helical" evidence="2">
    <location>
        <begin position="116"/>
        <end position="143"/>
    </location>
</feature>
<dbReference type="InterPro" id="IPR025241">
    <property type="entry name" value="DUF4190"/>
</dbReference>
<name>A0A9X3P729_9ACTN</name>
<reference evidence="4" key="1">
    <citation type="submission" date="2022-12" db="EMBL/GenBank/DDBJ databases">
        <title>Gycomyces niveus sp.nov.,a novel actinomycete isolated from soil in Shouguan.</title>
        <authorList>
            <person name="Yang X."/>
        </authorList>
    </citation>
    <scope>NUCLEOTIDE SEQUENCE</scope>
    <source>
        <strain evidence="4">NEAU-A15</strain>
    </source>
</reference>
<protein>
    <submittedName>
        <fullName evidence="4">DUF4190 domain-containing protein</fullName>
    </submittedName>
</protein>
<feature type="domain" description="DUF4190" evidence="3">
    <location>
        <begin position="78"/>
        <end position="135"/>
    </location>
</feature>
<dbReference type="Pfam" id="PF13828">
    <property type="entry name" value="DUF4190"/>
    <property type="match status" value="1"/>
</dbReference>
<keyword evidence="5" id="KW-1185">Reference proteome</keyword>
<evidence type="ECO:0000313" key="5">
    <source>
        <dbReference type="Proteomes" id="UP001146067"/>
    </source>
</evidence>
<feature type="compositionally biased region" description="Pro residues" evidence="1">
    <location>
        <begin position="42"/>
        <end position="55"/>
    </location>
</feature>
<dbReference type="RefSeq" id="WP_270109764.1">
    <property type="nucleotide sequence ID" value="NZ_JAPZVP010000006.1"/>
</dbReference>
<keyword evidence="2" id="KW-0812">Transmembrane</keyword>
<keyword evidence="2" id="KW-0472">Membrane</keyword>
<sequence length="149" mass="15508">MADDEPRPASDPSPVPDHVPDQAPAAPVPDPNPVDGTAASSTPPPYDPYAVPPPPYDPYAPPPPYYWQPPKPGTNGFAVTALVVGIVGLCFCFGFLGIIFGNIARRQIEETGQAGAGMATAGIVLGWIAVAWIVLRILLVFGVGATSDF</sequence>
<keyword evidence="2" id="KW-1133">Transmembrane helix</keyword>
<dbReference type="Proteomes" id="UP001146067">
    <property type="component" value="Unassembled WGS sequence"/>
</dbReference>
<organism evidence="4 5">
    <name type="scientific">Glycomyces luteolus</name>
    <dbReference type="NCBI Taxonomy" id="2670330"/>
    <lineage>
        <taxon>Bacteria</taxon>
        <taxon>Bacillati</taxon>
        <taxon>Actinomycetota</taxon>
        <taxon>Actinomycetes</taxon>
        <taxon>Glycomycetales</taxon>
        <taxon>Glycomycetaceae</taxon>
        <taxon>Glycomyces</taxon>
    </lineage>
</organism>
<evidence type="ECO:0000256" key="1">
    <source>
        <dbReference type="SAM" id="MobiDB-lite"/>
    </source>
</evidence>
<proteinExistence type="predicted"/>
<dbReference type="AlphaFoldDB" id="A0A9X3P729"/>
<accession>A0A9X3P729</accession>